<evidence type="ECO:0000313" key="1">
    <source>
        <dbReference type="EMBL" id="KKN65489.1"/>
    </source>
</evidence>
<name>A0A0F9SEM2_9ZZZZ</name>
<evidence type="ECO:0008006" key="2">
    <source>
        <dbReference type="Google" id="ProtNLM"/>
    </source>
</evidence>
<gene>
    <name evidence="1" type="ORF">LCGC14_0480930</name>
</gene>
<accession>A0A0F9SEM2</accession>
<reference evidence="1" key="1">
    <citation type="journal article" date="2015" name="Nature">
        <title>Complex archaea that bridge the gap between prokaryotes and eukaryotes.</title>
        <authorList>
            <person name="Spang A."/>
            <person name="Saw J.H."/>
            <person name="Jorgensen S.L."/>
            <person name="Zaremba-Niedzwiedzka K."/>
            <person name="Martijn J."/>
            <person name="Lind A.E."/>
            <person name="van Eijk R."/>
            <person name="Schleper C."/>
            <person name="Guy L."/>
            <person name="Ettema T.J."/>
        </authorList>
    </citation>
    <scope>NUCLEOTIDE SEQUENCE</scope>
</reference>
<comment type="caution">
    <text evidence="1">The sequence shown here is derived from an EMBL/GenBank/DDBJ whole genome shotgun (WGS) entry which is preliminary data.</text>
</comment>
<proteinExistence type="predicted"/>
<sequence length="73" mass="8565">MKITERERLVIWDRSEGRCELMWDGVRCPNTAAELHHLIHRKMGGRKGKMKEIVESPSNWFASCMACKRRLHG</sequence>
<protein>
    <recommendedName>
        <fullName evidence="2">HNH domain-containing protein</fullName>
    </recommendedName>
</protein>
<organism evidence="1">
    <name type="scientific">marine sediment metagenome</name>
    <dbReference type="NCBI Taxonomy" id="412755"/>
    <lineage>
        <taxon>unclassified sequences</taxon>
        <taxon>metagenomes</taxon>
        <taxon>ecological metagenomes</taxon>
    </lineage>
</organism>
<dbReference type="EMBL" id="LAZR01000523">
    <property type="protein sequence ID" value="KKN65489.1"/>
    <property type="molecule type" value="Genomic_DNA"/>
</dbReference>
<dbReference type="AlphaFoldDB" id="A0A0F9SEM2"/>